<evidence type="ECO:0000313" key="7">
    <source>
        <dbReference type="Proteomes" id="UP000595074"/>
    </source>
</evidence>
<protein>
    <submittedName>
        <fullName evidence="6">Hsp20/alpha crystallin family protein</fullName>
    </submittedName>
</protein>
<feature type="compositionally biased region" description="Basic and acidic residues" evidence="3">
    <location>
        <begin position="204"/>
        <end position="227"/>
    </location>
</feature>
<keyword evidence="7" id="KW-1185">Reference proteome</keyword>
<name>A0A7M1S934_9BACT</name>
<evidence type="ECO:0000256" key="4">
    <source>
        <dbReference type="SAM" id="SignalP"/>
    </source>
</evidence>
<feature type="domain" description="SHSP" evidence="5">
    <location>
        <begin position="71"/>
        <end position="185"/>
    </location>
</feature>
<evidence type="ECO:0000256" key="2">
    <source>
        <dbReference type="RuleBase" id="RU003616"/>
    </source>
</evidence>
<dbReference type="KEGG" id="sinu:IMZ28_05080"/>
<sequence length="234" mass="26699">MLRKKLSLLALPLVAAVSLQAQDPFNDPFFSDPFGDDIFKEMIQMQHRMDEMFKRMEERMYQRSSRLVSPLGTYRLARENQFSDKGDHYELLTNIPESKENHIDITTKNGIISISAKIVSENESKTNGMISTSRSVQMFQQSASLPQDADENGIKSTFKDGKLLLSIPKKQKGKTAATAMPHKQEKRNVLPRIDENLKNSQLSVEKKDNGEKSEKKEDENEKKRVSLSDRTSMS</sequence>
<evidence type="ECO:0000259" key="5">
    <source>
        <dbReference type="PROSITE" id="PS01031"/>
    </source>
</evidence>
<gene>
    <name evidence="6" type="ORF">IMZ28_05080</name>
</gene>
<dbReference type="InterPro" id="IPR008978">
    <property type="entry name" value="HSP20-like_chaperone"/>
</dbReference>
<dbReference type="RefSeq" id="WP_197549657.1">
    <property type="nucleotide sequence ID" value="NZ_CP063164.1"/>
</dbReference>
<dbReference type="InterPro" id="IPR002068">
    <property type="entry name" value="A-crystallin/Hsp20_dom"/>
</dbReference>
<accession>A0A7M1S934</accession>
<dbReference type="EMBL" id="CP063164">
    <property type="protein sequence ID" value="QOR62840.1"/>
    <property type="molecule type" value="Genomic_DNA"/>
</dbReference>
<organism evidence="6 7">
    <name type="scientific">Sulfurovum indicum</name>
    <dbReference type="NCBI Taxonomy" id="2779528"/>
    <lineage>
        <taxon>Bacteria</taxon>
        <taxon>Pseudomonadati</taxon>
        <taxon>Campylobacterota</taxon>
        <taxon>Epsilonproteobacteria</taxon>
        <taxon>Campylobacterales</taxon>
        <taxon>Sulfurovaceae</taxon>
        <taxon>Sulfurovum</taxon>
    </lineage>
</organism>
<feature type="signal peptide" evidence="4">
    <location>
        <begin position="1"/>
        <end position="21"/>
    </location>
</feature>
<dbReference type="CDD" id="cd06464">
    <property type="entry name" value="ACD_sHsps-like"/>
    <property type="match status" value="1"/>
</dbReference>
<evidence type="ECO:0000256" key="1">
    <source>
        <dbReference type="PROSITE-ProRule" id="PRU00285"/>
    </source>
</evidence>
<keyword evidence="4" id="KW-0732">Signal</keyword>
<dbReference type="Pfam" id="PF00011">
    <property type="entry name" value="HSP20"/>
    <property type="match status" value="1"/>
</dbReference>
<proteinExistence type="inferred from homology"/>
<feature type="region of interest" description="Disordered" evidence="3">
    <location>
        <begin position="170"/>
        <end position="234"/>
    </location>
</feature>
<evidence type="ECO:0000256" key="3">
    <source>
        <dbReference type="SAM" id="MobiDB-lite"/>
    </source>
</evidence>
<reference evidence="6 7" key="1">
    <citation type="submission" date="2020-10" db="EMBL/GenBank/DDBJ databases">
        <title>The genome of sulfurovum sp.</title>
        <authorList>
            <person name="Xie S."/>
            <person name="Shao Z."/>
            <person name="Jiang L."/>
        </authorList>
    </citation>
    <scope>NUCLEOTIDE SEQUENCE [LARGE SCALE GENOMIC DNA]</scope>
    <source>
        <strain evidence="6 7">ST-419</strain>
    </source>
</reference>
<comment type="similarity">
    <text evidence="1 2">Belongs to the small heat shock protein (HSP20) family.</text>
</comment>
<dbReference type="Proteomes" id="UP000595074">
    <property type="component" value="Chromosome"/>
</dbReference>
<feature type="chain" id="PRO_5029692593" evidence="4">
    <location>
        <begin position="22"/>
        <end position="234"/>
    </location>
</feature>
<dbReference type="Gene3D" id="2.60.40.790">
    <property type="match status" value="1"/>
</dbReference>
<dbReference type="PROSITE" id="PS01031">
    <property type="entry name" value="SHSP"/>
    <property type="match status" value="1"/>
</dbReference>
<evidence type="ECO:0000313" key="6">
    <source>
        <dbReference type="EMBL" id="QOR62840.1"/>
    </source>
</evidence>
<dbReference type="SUPFAM" id="SSF49764">
    <property type="entry name" value="HSP20-like chaperones"/>
    <property type="match status" value="1"/>
</dbReference>
<feature type="compositionally biased region" description="Basic and acidic residues" evidence="3">
    <location>
        <begin position="182"/>
        <end position="197"/>
    </location>
</feature>
<dbReference type="AlphaFoldDB" id="A0A7M1S934"/>